<dbReference type="Pfam" id="PF00675">
    <property type="entry name" value="Peptidase_M16"/>
    <property type="match status" value="1"/>
</dbReference>
<dbReference type="STRING" id="551991.SAMN05192529_10489"/>
<dbReference type="InterPro" id="IPR007863">
    <property type="entry name" value="Peptidase_M16_C"/>
</dbReference>
<feature type="domain" description="Peptidase M16 C-terminal" evidence="7">
    <location>
        <begin position="168"/>
        <end position="343"/>
    </location>
</feature>
<sequence length="414" mass="47060">MIEYNKFVLENGLRVLVHPDDTTPMAVVNIMYDVGARDEDPGKTGFAHLFEHLMFGGSINIPDYDEPLQLAGGENNAYTTNDLTNYYLQLPAQNLETAFWLESDRMLSLAFGKKSLEVQRKVVCEEFKEHYINKPYGDVWHKLRELAYSTHPYRWMTIGKELKHVEDATLTDVKNFFFKHYRPCNAILVVAGNVQLEEVKRLAEKWFGPIESGTPYQRSLPQEPRQTEDRYLKVEADVPVDALYMAWHMSDRLSPEYFSTDLLTDILGGSASSRLYQKLVKEQQLFSGISCYHLGTLDPGLVVIDGKLVDGVTMEQAETAVRAEVKKIMEAPVTDRELQGVINKTESMIAFEDMSVLNRANSLAFYELLGDASLINTELGRYQNVTAADIQQVAQQIFREGNCNVLQYKGKAKN</sequence>
<dbReference type="PANTHER" id="PTHR43690:SF17">
    <property type="entry name" value="PROTEIN YHJJ"/>
    <property type="match status" value="1"/>
</dbReference>
<organism evidence="8 9">
    <name type="scientific">Arachidicoccus rhizosphaerae</name>
    <dbReference type="NCBI Taxonomy" id="551991"/>
    <lineage>
        <taxon>Bacteria</taxon>
        <taxon>Pseudomonadati</taxon>
        <taxon>Bacteroidota</taxon>
        <taxon>Chitinophagia</taxon>
        <taxon>Chitinophagales</taxon>
        <taxon>Chitinophagaceae</taxon>
        <taxon>Arachidicoccus</taxon>
    </lineage>
</organism>
<dbReference type="PANTHER" id="PTHR43690">
    <property type="entry name" value="NARDILYSIN"/>
    <property type="match status" value="1"/>
</dbReference>
<keyword evidence="5" id="KW-0482">Metalloprotease</keyword>
<keyword evidence="3" id="KW-0378">Hydrolase</keyword>
<dbReference type="InterPro" id="IPR011249">
    <property type="entry name" value="Metalloenz_LuxS/M16"/>
</dbReference>
<dbReference type="EMBL" id="FNQY01000004">
    <property type="protein sequence ID" value="SDZ92206.1"/>
    <property type="molecule type" value="Genomic_DNA"/>
</dbReference>
<dbReference type="RefSeq" id="WP_091394546.1">
    <property type="nucleotide sequence ID" value="NZ_FNQY01000004.1"/>
</dbReference>
<evidence type="ECO:0000259" key="7">
    <source>
        <dbReference type="Pfam" id="PF05193"/>
    </source>
</evidence>
<evidence type="ECO:0000313" key="9">
    <source>
        <dbReference type="Proteomes" id="UP000199041"/>
    </source>
</evidence>
<keyword evidence="9" id="KW-1185">Reference proteome</keyword>
<dbReference type="GO" id="GO:0006508">
    <property type="term" value="P:proteolysis"/>
    <property type="evidence" value="ECO:0007669"/>
    <property type="project" value="UniProtKB-KW"/>
</dbReference>
<evidence type="ECO:0000256" key="3">
    <source>
        <dbReference type="ARBA" id="ARBA00022801"/>
    </source>
</evidence>
<accession>A0A1H3WYI9</accession>
<dbReference type="OrthoDB" id="9811314at2"/>
<dbReference type="Pfam" id="PF05193">
    <property type="entry name" value="Peptidase_M16_C"/>
    <property type="match status" value="1"/>
</dbReference>
<proteinExistence type="inferred from homology"/>
<dbReference type="Gene3D" id="3.30.830.10">
    <property type="entry name" value="Metalloenzyme, LuxS/M16 peptidase-like"/>
    <property type="match status" value="2"/>
</dbReference>
<protein>
    <submittedName>
        <fullName evidence="8">Predicted Zn-dependent peptidase</fullName>
    </submittedName>
</protein>
<keyword evidence="2" id="KW-0645">Protease</keyword>
<evidence type="ECO:0000256" key="2">
    <source>
        <dbReference type="ARBA" id="ARBA00022670"/>
    </source>
</evidence>
<dbReference type="InterPro" id="IPR050626">
    <property type="entry name" value="Peptidase_M16"/>
</dbReference>
<dbReference type="AlphaFoldDB" id="A0A1H3WYI9"/>
<evidence type="ECO:0000256" key="1">
    <source>
        <dbReference type="ARBA" id="ARBA00007261"/>
    </source>
</evidence>
<dbReference type="InterPro" id="IPR011765">
    <property type="entry name" value="Pept_M16_N"/>
</dbReference>
<dbReference type="GO" id="GO:0046872">
    <property type="term" value="F:metal ion binding"/>
    <property type="evidence" value="ECO:0007669"/>
    <property type="project" value="InterPro"/>
</dbReference>
<dbReference type="GO" id="GO:0008237">
    <property type="term" value="F:metallopeptidase activity"/>
    <property type="evidence" value="ECO:0007669"/>
    <property type="project" value="UniProtKB-KW"/>
</dbReference>
<reference evidence="8 9" key="1">
    <citation type="submission" date="2016-10" db="EMBL/GenBank/DDBJ databases">
        <authorList>
            <person name="de Groot N.N."/>
        </authorList>
    </citation>
    <scope>NUCLEOTIDE SEQUENCE [LARGE SCALE GENOMIC DNA]</scope>
    <source>
        <strain evidence="8 9">Vu-144</strain>
    </source>
</reference>
<comment type="similarity">
    <text evidence="1">Belongs to the peptidase M16 family.</text>
</comment>
<dbReference type="SUPFAM" id="SSF63411">
    <property type="entry name" value="LuxS/MPP-like metallohydrolase"/>
    <property type="match status" value="2"/>
</dbReference>
<name>A0A1H3WYI9_9BACT</name>
<evidence type="ECO:0000256" key="5">
    <source>
        <dbReference type="ARBA" id="ARBA00023049"/>
    </source>
</evidence>
<evidence type="ECO:0000259" key="6">
    <source>
        <dbReference type="Pfam" id="PF00675"/>
    </source>
</evidence>
<feature type="domain" description="Peptidase M16 N-terminal" evidence="6">
    <location>
        <begin position="15"/>
        <end position="130"/>
    </location>
</feature>
<evidence type="ECO:0000256" key="4">
    <source>
        <dbReference type="ARBA" id="ARBA00022833"/>
    </source>
</evidence>
<gene>
    <name evidence="8" type="ORF">SAMN05192529_10489</name>
</gene>
<keyword evidence="4" id="KW-0862">Zinc</keyword>
<evidence type="ECO:0000313" key="8">
    <source>
        <dbReference type="EMBL" id="SDZ92206.1"/>
    </source>
</evidence>
<dbReference type="Proteomes" id="UP000199041">
    <property type="component" value="Unassembled WGS sequence"/>
</dbReference>